<name>A0AAE1NWF5_9EUCA</name>
<dbReference type="AlphaFoldDB" id="A0AAE1NWF5"/>
<evidence type="ECO:0000313" key="1">
    <source>
        <dbReference type="EMBL" id="KAK4297343.1"/>
    </source>
</evidence>
<dbReference type="Proteomes" id="UP001292094">
    <property type="component" value="Unassembled WGS sequence"/>
</dbReference>
<evidence type="ECO:0000313" key="2">
    <source>
        <dbReference type="Proteomes" id="UP001292094"/>
    </source>
</evidence>
<accession>A0AAE1NWF5</accession>
<comment type="caution">
    <text evidence="1">The sequence shown here is derived from an EMBL/GenBank/DDBJ whole genome shotgun (WGS) entry which is preliminary data.</text>
</comment>
<sequence>MIAVEIFSDDPTKGSHSLIVGPLACQGSCNGARASTPLGEGKYGIDDNKRRIPSRMRCEADGCGSIQRQEYTFPGA</sequence>
<reference evidence="1" key="1">
    <citation type="submission" date="2023-11" db="EMBL/GenBank/DDBJ databases">
        <title>Genome assemblies of two species of porcelain crab, Petrolisthes cinctipes and Petrolisthes manimaculis (Anomura: Porcellanidae).</title>
        <authorList>
            <person name="Angst P."/>
        </authorList>
    </citation>
    <scope>NUCLEOTIDE SEQUENCE</scope>
    <source>
        <strain evidence="1">PB745_02</strain>
        <tissue evidence="1">Gill</tissue>
    </source>
</reference>
<keyword evidence="2" id="KW-1185">Reference proteome</keyword>
<protein>
    <submittedName>
        <fullName evidence="1">Uncharacterized protein</fullName>
    </submittedName>
</protein>
<dbReference type="EMBL" id="JAWZYT010003655">
    <property type="protein sequence ID" value="KAK4297343.1"/>
    <property type="molecule type" value="Genomic_DNA"/>
</dbReference>
<proteinExistence type="predicted"/>
<gene>
    <name evidence="1" type="ORF">Pmani_030223</name>
</gene>
<organism evidence="1 2">
    <name type="scientific">Petrolisthes manimaculis</name>
    <dbReference type="NCBI Taxonomy" id="1843537"/>
    <lineage>
        <taxon>Eukaryota</taxon>
        <taxon>Metazoa</taxon>
        <taxon>Ecdysozoa</taxon>
        <taxon>Arthropoda</taxon>
        <taxon>Crustacea</taxon>
        <taxon>Multicrustacea</taxon>
        <taxon>Malacostraca</taxon>
        <taxon>Eumalacostraca</taxon>
        <taxon>Eucarida</taxon>
        <taxon>Decapoda</taxon>
        <taxon>Pleocyemata</taxon>
        <taxon>Anomura</taxon>
        <taxon>Galatheoidea</taxon>
        <taxon>Porcellanidae</taxon>
        <taxon>Petrolisthes</taxon>
    </lineage>
</organism>